<feature type="transmembrane region" description="Helical" evidence="1">
    <location>
        <begin position="62"/>
        <end position="82"/>
    </location>
</feature>
<proteinExistence type="predicted"/>
<evidence type="ECO:0000256" key="1">
    <source>
        <dbReference type="SAM" id="Phobius"/>
    </source>
</evidence>
<accession>A0A0E9X5W0</accession>
<evidence type="ECO:0000313" key="2">
    <source>
        <dbReference type="EMBL" id="JAH98127.1"/>
    </source>
</evidence>
<dbReference type="EMBL" id="GBXM01010450">
    <property type="protein sequence ID" value="JAH98127.1"/>
    <property type="molecule type" value="Transcribed_RNA"/>
</dbReference>
<evidence type="ECO:0008006" key="3">
    <source>
        <dbReference type="Google" id="ProtNLM"/>
    </source>
</evidence>
<keyword evidence="1" id="KW-0812">Transmembrane</keyword>
<reference evidence="2" key="1">
    <citation type="submission" date="2014-11" db="EMBL/GenBank/DDBJ databases">
        <authorList>
            <person name="Amaro Gonzalez C."/>
        </authorList>
    </citation>
    <scope>NUCLEOTIDE SEQUENCE</scope>
</reference>
<organism evidence="2">
    <name type="scientific">Anguilla anguilla</name>
    <name type="common">European freshwater eel</name>
    <name type="synonym">Muraena anguilla</name>
    <dbReference type="NCBI Taxonomy" id="7936"/>
    <lineage>
        <taxon>Eukaryota</taxon>
        <taxon>Metazoa</taxon>
        <taxon>Chordata</taxon>
        <taxon>Craniata</taxon>
        <taxon>Vertebrata</taxon>
        <taxon>Euteleostomi</taxon>
        <taxon>Actinopterygii</taxon>
        <taxon>Neopterygii</taxon>
        <taxon>Teleostei</taxon>
        <taxon>Anguilliformes</taxon>
        <taxon>Anguillidae</taxon>
        <taxon>Anguilla</taxon>
    </lineage>
</organism>
<sequence length="94" mass="11342">MRVHISLPFEIRTTIIMITKFHFCKQISFFFYSNRKSHMSTLRKNIKDHNCMQRRLIKKEKLCVSYTTQTLALAFLLFLQLIQAKSIQLYILRN</sequence>
<keyword evidence="1" id="KW-1133">Transmembrane helix</keyword>
<reference evidence="2" key="2">
    <citation type="journal article" date="2015" name="Fish Shellfish Immunol.">
        <title>Early steps in the European eel (Anguilla anguilla)-Vibrio vulnificus interaction in the gills: Role of the RtxA13 toxin.</title>
        <authorList>
            <person name="Callol A."/>
            <person name="Pajuelo D."/>
            <person name="Ebbesson L."/>
            <person name="Teles M."/>
            <person name="MacKenzie S."/>
            <person name="Amaro C."/>
        </authorList>
    </citation>
    <scope>NUCLEOTIDE SEQUENCE</scope>
</reference>
<keyword evidence="1" id="KW-0472">Membrane</keyword>
<protein>
    <recommendedName>
        <fullName evidence="3">Transmembrane protein</fullName>
    </recommendedName>
</protein>
<dbReference type="AlphaFoldDB" id="A0A0E9X5W0"/>
<name>A0A0E9X5W0_ANGAN</name>